<dbReference type="OrthoDB" id="10547405at2759"/>
<feature type="region of interest" description="Disordered" evidence="1">
    <location>
        <begin position="1"/>
        <end position="105"/>
    </location>
</feature>
<gene>
    <name evidence="2" type="ORF">H257_14946</name>
</gene>
<feature type="compositionally biased region" description="Basic and acidic residues" evidence="1">
    <location>
        <begin position="33"/>
        <end position="43"/>
    </location>
</feature>
<sequence length="105" mass="11840">MDARFDDAAQPPSEPLRTSLRSSCTQPPSPSMLRREPTRLDVKEDLEEEIDEYKRRSMSQPHHLQHRRAAVSTSSSSVPGTFQDGSDTNPRASSQLRPTSSFLRD</sequence>
<dbReference type="EMBL" id="KI913177">
    <property type="protein sequence ID" value="ETV69328.1"/>
    <property type="molecule type" value="Genomic_DNA"/>
</dbReference>
<evidence type="ECO:0000256" key="1">
    <source>
        <dbReference type="SAM" id="MobiDB-lite"/>
    </source>
</evidence>
<dbReference type="VEuPathDB" id="FungiDB:H257_14946"/>
<evidence type="ECO:0000313" key="2">
    <source>
        <dbReference type="EMBL" id="ETV69327.1"/>
    </source>
</evidence>
<accession>W4FPA8</accession>
<dbReference type="EMBL" id="KI913177">
    <property type="protein sequence ID" value="ETV69326.1"/>
    <property type="molecule type" value="Genomic_DNA"/>
</dbReference>
<dbReference type="RefSeq" id="XP_009841184.1">
    <property type="nucleotide sequence ID" value="XM_009842882.1"/>
</dbReference>
<dbReference type="RefSeq" id="XP_009841185.1">
    <property type="nucleotide sequence ID" value="XM_009842883.1"/>
</dbReference>
<reference evidence="2" key="1">
    <citation type="submission" date="2013-12" db="EMBL/GenBank/DDBJ databases">
        <title>The Genome Sequence of Aphanomyces astaci APO3.</title>
        <authorList>
            <consortium name="The Broad Institute Genomics Platform"/>
            <person name="Russ C."/>
            <person name="Tyler B."/>
            <person name="van West P."/>
            <person name="Dieguez-Uribeondo J."/>
            <person name="Young S.K."/>
            <person name="Zeng Q."/>
            <person name="Gargeya S."/>
            <person name="Fitzgerald M."/>
            <person name="Abouelleil A."/>
            <person name="Alvarado L."/>
            <person name="Chapman S.B."/>
            <person name="Gainer-Dewar J."/>
            <person name="Goldberg J."/>
            <person name="Griggs A."/>
            <person name="Gujja S."/>
            <person name="Hansen M."/>
            <person name="Howarth C."/>
            <person name="Imamovic A."/>
            <person name="Ireland A."/>
            <person name="Larimer J."/>
            <person name="McCowan C."/>
            <person name="Murphy C."/>
            <person name="Pearson M."/>
            <person name="Poon T.W."/>
            <person name="Priest M."/>
            <person name="Roberts A."/>
            <person name="Saif S."/>
            <person name="Shea T."/>
            <person name="Sykes S."/>
            <person name="Wortman J."/>
            <person name="Nusbaum C."/>
            <person name="Birren B."/>
        </authorList>
    </citation>
    <scope>NUCLEOTIDE SEQUENCE [LARGE SCALE GENOMIC DNA]</scope>
    <source>
        <strain evidence="2">APO3</strain>
    </source>
</reference>
<dbReference type="RefSeq" id="XP_009841183.1">
    <property type="nucleotide sequence ID" value="XM_009842881.1"/>
</dbReference>
<protein>
    <submittedName>
        <fullName evidence="2">Uncharacterized protein</fullName>
    </submittedName>
</protein>
<dbReference type="GeneID" id="20816942"/>
<name>W4FPA8_APHAT</name>
<feature type="compositionally biased region" description="Polar residues" evidence="1">
    <location>
        <begin position="78"/>
        <end position="105"/>
    </location>
</feature>
<organism evidence="2">
    <name type="scientific">Aphanomyces astaci</name>
    <name type="common">Crayfish plague agent</name>
    <dbReference type="NCBI Taxonomy" id="112090"/>
    <lineage>
        <taxon>Eukaryota</taxon>
        <taxon>Sar</taxon>
        <taxon>Stramenopiles</taxon>
        <taxon>Oomycota</taxon>
        <taxon>Saprolegniomycetes</taxon>
        <taxon>Saprolegniales</taxon>
        <taxon>Verrucalvaceae</taxon>
        <taxon>Aphanomyces</taxon>
    </lineage>
</organism>
<dbReference type="EMBL" id="KI913177">
    <property type="protein sequence ID" value="ETV69327.1"/>
    <property type="molecule type" value="Genomic_DNA"/>
</dbReference>
<proteinExistence type="predicted"/>
<dbReference type="AlphaFoldDB" id="W4FPA8"/>